<dbReference type="AlphaFoldDB" id="A0A2W5NIT3"/>
<evidence type="ECO:0000313" key="2">
    <source>
        <dbReference type="Proteomes" id="UP000249185"/>
    </source>
</evidence>
<sequence>MRPVWFVLAACGALAACGDPAEQGRRAEQTRKAEYEIPEESLFDLFRDSGPKVGTAVSGEIWQASLDTLSFLPLEDIDPFSGVIITGWGRVAGDPTPFKATVYVTSPALDARSLKVAAFRQQGGRAVPVAEEDNRRLEDAILTRARQIRIAESQ</sequence>
<dbReference type="EMBL" id="QFPW01000001">
    <property type="protein sequence ID" value="PZQ52139.1"/>
    <property type="molecule type" value="Genomic_DNA"/>
</dbReference>
<proteinExistence type="predicted"/>
<dbReference type="InterPro" id="IPR021959">
    <property type="entry name" value="DUF3576"/>
</dbReference>
<name>A0A2W5NIT3_RHOSU</name>
<protein>
    <submittedName>
        <fullName evidence="1">DUF3576 domain-containing protein</fullName>
    </submittedName>
</protein>
<gene>
    <name evidence="1" type="ORF">DI556_00235</name>
</gene>
<comment type="caution">
    <text evidence="1">The sequence shown here is derived from an EMBL/GenBank/DDBJ whole genome shotgun (WGS) entry which is preliminary data.</text>
</comment>
<dbReference type="PROSITE" id="PS51257">
    <property type="entry name" value="PROKAR_LIPOPROTEIN"/>
    <property type="match status" value="1"/>
</dbReference>
<reference evidence="1 2" key="1">
    <citation type="submission" date="2017-08" db="EMBL/GenBank/DDBJ databases">
        <title>Infants hospitalized years apart are colonized by the same room-sourced microbial strains.</title>
        <authorList>
            <person name="Brooks B."/>
            <person name="Olm M.R."/>
            <person name="Firek B.A."/>
            <person name="Baker R."/>
            <person name="Thomas B.C."/>
            <person name="Morowitz M.J."/>
            <person name="Banfield J.F."/>
        </authorList>
    </citation>
    <scope>NUCLEOTIDE SEQUENCE [LARGE SCALE GENOMIC DNA]</scope>
    <source>
        <strain evidence="1">S2_005_002_R2_34</strain>
    </source>
</reference>
<accession>A0A2W5NIT3</accession>
<dbReference type="Proteomes" id="UP000249185">
    <property type="component" value="Unassembled WGS sequence"/>
</dbReference>
<organism evidence="1 2">
    <name type="scientific">Rhodovulum sulfidophilum</name>
    <name type="common">Rhodobacter sulfidophilus</name>
    <dbReference type="NCBI Taxonomy" id="35806"/>
    <lineage>
        <taxon>Bacteria</taxon>
        <taxon>Pseudomonadati</taxon>
        <taxon>Pseudomonadota</taxon>
        <taxon>Alphaproteobacteria</taxon>
        <taxon>Rhodobacterales</taxon>
        <taxon>Paracoccaceae</taxon>
        <taxon>Rhodovulum</taxon>
    </lineage>
</organism>
<dbReference type="Pfam" id="PF12100">
    <property type="entry name" value="DUF3576"/>
    <property type="match status" value="1"/>
</dbReference>
<evidence type="ECO:0000313" key="1">
    <source>
        <dbReference type="EMBL" id="PZQ52139.1"/>
    </source>
</evidence>